<evidence type="ECO:0000256" key="2">
    <source>
        <dbReference type="ARBA" id="ARBA00004382"/>
    </source>
</evidence>
<dbReference type="GO" id="GO:0008535">
    <property type="term" value="P:respiratory chain complex IV assembly"/>
    <property type="evidence" value="ECO:0007669"/>
    <property type="project" value="UniProtKB-UniRule"/>
</dbReference>
<dbReference type="GO" id="GO:0005886">
    <property type="term" value="C:plasma membrane"/>
    <property type="evidence" value="ECO:0007669"/>
    <property type="project" value="UniProtKB-SubCell"/>
</dbReference>
<evidence type="ECO:0000256" key="9">
    <source>
        <dbReference type="ARBA" id="ARBA00022989"/>
    </source>
</evidence>
<dbReference type="Pfam" id="PF04442">
    <property type="entry name" value="CtaG_Cox11"/>
    <property type="match status" value="1"/>
</dbReference>
<dbReference type="HAMAP" id="MF_00155">
    <property type="entry name" value="CtaG"/>
    <property type="match status" value="1"/>
</dbReference>
<dbReference type="InterPro" id="IPR007533">
    <property type="entry name" value="Cyt_c_oxidase_assmbl_CtaG"/>
</dbReference>
<accession>A0A238WZZ8</accession>
<keyword evidence="9 12" id="KW-1133">Transmembrane helix</keyword>
<dbReference type="InterPro" id="IPR023471">
    <property type="entry name" value="CtaG/Cox11_dom_sf"/>
</dbReference>
<sequence>MATDPKTRTLTALVGVVLTMGALAWASVPFYNWFCKVTGFGGVTQVASAGSNQVLDRKITIRFDGTVDSAMPWEFKPVVRTMELNIGEDGLAFYEAYNPTDHPIAGQAAYNVTPYEAGGYFNKIQCFCFTEQVLMPGERVQMPVNFFVDPAIVDDRDAKYIHQITLSYTFYQIDLPEEVQASWDAGQNKTTNVN</sequence>
<proteinExistence type="inferred from homology"/>
<dbReference type="Gene3D" id="2.60.370.10">
    <property type="entry name" value="Ctag/Cox11"/>
    <property type="match status" value="1"/>
</dbReference>
<evidence type="ECO:0000256" key="3">
    <source>
        <dbReference type="ARBA" id="ARBA00009620"/>
    </source>
</evidence>
<reference evidence="13 14" key="1">
    <citation type="submission" date="2017-06" db="EMBL/GenBank/DDBJ databases">
        <authorList>
            <person name="Kim H.J."/>
            <person name="Triplett B.A."/>
        </authorList>
    </citation>
    <scope>NUCLEOTIDE SEQUENCE [LARGE SCALE GENOMIC DNA]</scope>
    <source>
        <strain evidence="13 14">DSM 29052</strain>
    </source>
</reference>
<protein>
    <recommendedName>
        <fullName evidence="4 12">Cytochrome c oxidase assembly protein CtaG</fullName>
    </recommendedName>
</protein>
<evidence type="ECO:0000256" key="8">
    <source>
        <dbReference type="ARBA" id="ARBA00022968"/>
    </source>
</evidence>
<evidence type="ECO:0000256" key="6">
    <source>
        <dbReference type="ARBA" id="ARBA00022519"/>
    </source>
</evidence>
<evidence type="ECO:0000313" key="13">
    <source>
        <dbReference type="EMBL" id="SNR51179.1"/>
    </source>
</evidence>
<dbReference type="RefSeq" id="WP_089270451.1">
    <property type="nucleotide sequence ID" value="NZ_FZNN01000008.1"/>
</dbReference>
<keyword evidence="8 12" id="KW-0735">Signal-anchor</keyword>
<evidence type="ECO:0000256" key="12">
    <source>
        <dbReference type="HAMAP-Rule" id="MF_00155"/>
    </source>
</evidence>
<dbReference type="PIRSF" id="PIRSF005413">
    <property type="entry name" value="COX11"/>
    <property type="match status" value="1"/>
</dbReference>
<keyword evidence="14" id="KW-1185">Reference proteome</keyword>
<dbReference type="EMBL" id="FZNN01000008">
    <property type="protein sequence ID" value="SNR51179.1"/>
    <property type="molecule type" value="Genomic_DNA"/>
</dbReference>
<evidence type="ECO:0000313" key="14">
    <source>
        <dbReference type="Proteomes" id="UP000198417"/>
    </source>
</evidence>
<name>A0A238WZZ8_9RHOB</name>
<evidence type="ECO:0000256" key="4">
    <source>
        <dbReference type="ARBA" id="ARBA00015384"/>
    </source>
</evidence>
<dbReference type="AlphaFoldDB" id="A0A238WZZ8"/>
<keyword evidence="11 12" id="KW-0472">Membrane</keyword>
<keyword evidence="6 12" id="KW-0997">Cell inner membrane</keyword>
<evidence type="ECO:0000256" key="10">
    <source>
        <dbReference type="ARBA" id="ARBA00023008"/>
    </source>
</evidence>
<evidence type="ECO:0000256" key="11">
    <source>
        <dbReference type="ARBA" id="ARBA00023136"/>
    </source>
</evidence>
<dbReference type="Proteomes" id="UP000198417">
    <property type="component" value="Unassembled WGS sequence"/>
</dbReference>
<gene>
    <name evidence="12" type="primary">ctaG</name>
    <name evidence="13" type="ORF">SAMN06265370_10830</name>
</gene>
<dbReference type="PANTHER" id="PTHR21320">
    <property type="entry name" value="CYTOCHROME C OXIDASE ASSEMBLY PROTEIN COX11-RELATED"/>
    <property type="match status" value="1"/>
</dbReference>
<dbReference type="NCBIfam" id="NF003465">
    <property type="entry name" value="PRK05089.1"/>
    <property type="match status" value="1"/>
</dbReference>
<evidence type="ECO:0000256" key="5">
    <source>
        <dbReference type="ARBA" id="ARBA00022475"/>
    </source>
</evidence>
<organism evidence="13 14">
    <name type="scientific">Puniceibacterium sediminis</name>
    <dbReference type="NCBI Taxonomy" id="1608407"/>
    <lineage>
        <taxon>Bacteria</taxon>
        <taxon>Pseudomonadati</taxon>
        <taxon>Pseudomonadota</taxon>
        <taxon>Alphaproteobacteria</taxon>
        <taxon>Rhodobacterales</taxon>
        <taxon>Paracoccaceae</taxon>
        <taxon>Puniceibacterium</taxon>
    </lineage>
</organism>
<comment type="function">
    <text evidence="1 12">Exerts its effect at some terminal stage of cytochrome c oxidase synthesis, probably by being involved in the insertion of the copper B into subunit I.</text>
</comment>
<comment type="subcellular location">
    <subcellularLocation>
        <location evidence="2 12">Cell inner membrane</location>
        <topology evidence="2 12">Single-pass type II membrane protein</topology>
        <orientation evidence="2 12">Periplasmic side</orientation>
    </subcellularLocation>
</comment>
<feature type="topological domain" description="Periplasmic" evidence="12">
    <location>
        <begin position="28"/>
        <end position="194"/>
    </location>
</feature>
<dbReference type="SUPFAM" id="SSF110111">
    <property type="entry name" value="Ctag/Cox11"/>
    <property type="match status" value="1"/>
</dbReference>
<dbReference type="OrthoDB" id="9804841at2"/>
<keyword evidence="7 12" id="KW-0812">Transmembrane</keyword>
<evidence type="ECO:0000256" key="7">
    <source>
        <dbReference type="ARBA" id="ARBA00022692"/>
    </source>
</evidence>
<keyword evidence="10 12" id="KW-0186">Copper</keyword>
<dbReference type="GO" id="GO:0005507">
    <property type="term" value="F:copper ion binding"/>
    <property type="evidence" value="ECO:0007669"/>
    <property type="project" value="InterPro"/>
</dbReference>
<feature type="topological domain" description="Cytoplasmic" evidence="12">
    <location>
        <begin position="1"/>
        <end position="8"/>
    </location>
</feature>
<comment type="similarity">
    <text evidence="3 12">Belongs to the COX11/CtaG family.</text>
</comment>
<dbReference type="FunFam" id="2.60.370.10:FF:000001">
    <property type="entry name" value="COX11 cytochrome c oxidase assembly homolog"/>
    <property type="match status" value="1"/>
</dbReference>
<evidence type="ECO:0000256" key="1">
    <source>
        <dbReference type="ARBA" id="ARBA00004007"/>
    </source>
</evidence>
<dbReference type="PANTHER" id="PTHR21320:SF3">
    <property type="entry name" value="CYTOCHROME C OXIDASE ASSEMBLY PROTEIN COX11, MITOCHONDRIAL-RELATED"/>
    <property type="match status" value="1"/>
</dbReference>
<keyword evidence="5 12" id="KW-1003">Cell membrane</keyword>